<feature type="transmembrane region" description="Helical" evidence="2">
    <location>
        <begin position="130"/>
        <end position="151"/>
    </location>
</feature>
<dbReference type="Proteomes" id="UP000078559">
    <property type="component" value="Chromosome 7"/>
</dbReference>
<keyword evidence="2" id="KW-0812">Transmembrane</keyword>
<keyword evidence="2" id="KW-1133">Transmembrane helix</keyword>
<evidence type="ECO:0000313" key="4">
    <source>
        <dbReference type="Proteomes" id="UP000078559"/>
    </source>
</evidence>
<evidence type="ECO:0000313" key="3">
    <source>
        <dbReference type="EMBL" id="KUI71184.1"/>
    </source>
</evidence>
<keyword evidence="2" id="KW-0472">Membrane</keyword>
<keyword evidence="4" id="KW-1185">Reference proteome</keyword>
<sequence>MASQPSNEKANTPVATTTIVSSDKLGATTIVTETLSVSPEIDYRRPSEASTPASSHKDPFDTDIEAMISTRTTREDDSCGMKSGGKMNVKGGPDCEVWPGQKHWKNKAKANKINQRSCQCLAKMSKRNRIFAKVGIIILVVAIAVGIGFGISKPLGAGIWKGNGE</sequence>
<reference evidence="3" key="1">
    <citation type="submission" date="2014-12" db="EMBL/GenBank/DDBJ databases">
        <title>Genome Sequence of Valsa Canker Pathogens Uncovers a Specific Adaption of Colonization on Woody Bark.</title>
        <authorList>
            <person name="Yin Z."/>
            <person name="Liu H."/>
            <person name="Gao X."/>
            <person name="Li Z."/>
            <person name="Song N."/>
            <person name="Ke X."/>
            <person name="Dai Q."/>
            <person name="Wu Y."/>
            <person name="Sun Y."/>
            <person name="Xu J.-R."/>
            <person name="Kang Z.K."/>
            <person name="Wang L."/>
            <person name="Huang L."/>
        </authorList>
    </citation>
    <scope>NUCLEOTIDE SEQUENCE [LARGE SCALE GENOMIC DNA]</scope>
    <source>
        <strain evidence="3">03-8</strain>
    </source>
</reference>
<organism evidence="3 4">
    <name type="scientific">Cytospora mali</name>
    <name type="common">Apple Valsa canker fungus</name>
    <name type="synonym">Valsa mali</name>
    <dbReference type="NCBI Taxonomy" id="578113"/>
    <lineage>
        <taxon>Eukaryota</taxon>
        <taxon>Fungi</taxon>
        <taxon>Dikarya</taxon>
        <taxon>Ascomycota</taxon>
        <taxon>Pezizomycotina</taxon>
        <taxon>Sordariomycetes</taxon>
        <taxon>Sordariomycetidae</taxon>
        <taxon>Diaporthales</taxon>
        <taxon>Cytosporaceae</taxon>
        <taxon>Cytospora</taxon>
    </lineage>
</organism>
<protein>
    <submittedName>
        <fullName evidence="3">Uncharacterized protein</fullName>
    </submittedName>
</protein>
<dbReference type="AlphaFoldDB" id="A0A194W3Z2"/>
<feature type="region of interest" description="Disordered" evidence="1">
    <location>
        <begin position="41"/>
        <end position="93"/>
    </location>
</feature>
<name>A0A194W3Z2_CYTMA</name>
<evidence type="ECO:0000256" key="1">
    <source>
        <dbReference type="SAM" id="MobiDB-lite"/>
    </source>
</evidence>
<evidence type="ECO:0000256" key="2">
    <source>
        <dbReference type="SAM" id="Phobius"/>
    </source>
</evidence>
<dbReference type="EMBL" id="CM003104">
    <property type="protein sequence ID" value="KUI71184.1"/>
    <property type="molecule type" value="Genomic_DNA"/>
</dbReference>
<dbReference type="OrthoDB" id="5214669at2759"/>
<gene>
    <name evidence="3" type="ORF">VM1G_06830</name>
</gene>
<accession>A0A194W3Z2</accession>
<proteinExistence type="predicted"/>